<name>A0ABR8CGC4_9CYAN</name>
<gene>
    <name evidence="2" type="ORF">H6G05_23185</name>
</gene>
<dbReference type="InterPro" id="IPR045794">
    <property type="entry name" value="Trypco1"/>
</dbReference>
<proteinExistence type="predicted"/>
<evidence type="ECO:0000313" key="2">
    <source>
        <dbReference type="EMBL" id="MBD2319729.1"/>
    </source>
</evidence>
<accession>A0ABR8CGC4</accession>
<protein>
    <recommendedName>
        <fullName evidence="1">Trypsin-co-occurring domain-containing protein</fullName>
    </recommendedName>
</protein>
<dbReference type="NCBIfam" id="NF041216">
    <property type="entry name" value="CU044_2847_fam"/>
    <property type="match status" value="1"/>
</dbReference>
<evidence type="ECO:0000313" key="3">
    <source>
        <dbReference type="Proteomes" id="UP000618445"/>
    </source>
</evidence>
<comment type="caution">
    <text evidence="2">The sequence shown here is derived from an EMBL/GenBank/DDBJ whole genome shotgun (WGS) entry which is preliminary data.</text>
</comment>
<sequence>MREVKDRLIGALPKPPSIEQTILSYTNVALNALKNVSSANVNKVTLEFGIKVGGKMEVPFVTEGTAESNLKVTVECSFPAKKEVGDNVK</sequence>
<dbReference type="EMBL" id="JACJQY010000063">
    <property type="protein sequence ID" value="MBD2319729.1"/>
    <property type="molecule type" value="Genomic_DNA"/>
</dbReference>
<keyword evidence="3" id="KW-1185">Reference proteome</keyword>
<reference evidence="2 3" key="1">
    <citation type="journal article" date="2020" name="ISME J.">
        <title>Comparative genomics reveals insights into cyanobacterial evolution and habitat adaptation.</title>
        <authorList>
            <person name="Chen M.Y."/>
            <person name="Teng W.K."/>
            <person name="Zhao L."/>
            <person name="Hu C.X."/>
            <person name="Zhou Y.K."/>
            <person name="Han B.P."/>
            <person name="Song L.R."/>
            <person name="Shu W.S."/>
        </authorList>
    </citation>
    <scope>NUCLEOTIDE SEQUENCE [LARGE SCALE GENOMIC DNA]</scope>
    <source>
        <strain evidence="2 3">FACHB-1050</strain>
    </source>
</reference>
<organism evidence="2 3">
    <name type="scientific">Phormidium tenue FACHB-1050</name>
    <dbReference type="NCBI Taxonomy" id="2692857"/>
    <lineage>
        <taxon>Bacteria</taxon>
        <taxon>Bacillati</taxon>
        <taxon>Cyanobacteriota</taxon>
        <taxon>Cyanophyceae</taxon>
        <taxon>Oscillatoriophycideae</taxon>
        <taxon>Oscillatoriales</taxon>
        <taxon>Oscillatoriaceae</taxon>
        <taxon>Phormidium</taxon>
    </lineage>
</organism>
<dbReference type="Pfam" id="PF19493">
    <property type="entry name" value="Trypco1"/>
    <property type="match status" value="1"/>
</dbReference>
<feature type="domain" description="Trypsin-co-occurring" evidence="1">
    <location>
        <begin position="18"/>
        <end position="77"/>
    </location>
</feature>
<evidence type="ECO:0000259" key="1">
    <source>
        <dbReference type="Pfam" id="PF19493"/>
    </source>
</evidence>
<dbReference type="Proteomes" id="UP000618445">
    <property type="component" value="Unassembled WGS sequence"/>
</dbReference>